<sequence>MKDLILNNWNIIRFLRLGIGVAIIVQAIIAADILFGLAGLLFAGMAVFNASCCGGGACATPPPGKKSGSKDVSYEEVV</sequence>
<keyword evidence="2" id="KW-0812">Transmembrane</keyword>
<evidence type="ECO:0000256" key="2">
    <source>
        <dbReference type="SAM" id="Phobius"/>
    </source>
</evidence>
<evidence type="ECO:0000256" key="1">
    <source>
        <dbReference type="SAM" id="MobiDB-lite"/>
    </source>
</evidence>
<organism evidence="3 4">
    <name type="scientific">Daejeonella rubra</name>
    <dbReference type="NCBI Taxonomy" id="990371"/>
    <lineage>
        <taxon>Bacteria</taxon>
        <taxon>Pseudomonadati</taxon>
        <taxon>Bacteroidota</taxon>
        <taxon>Sphingobacteriia</taxon>
        <taxon>Sphingobacteriales</taxon>
        <taxon>Sphingobacteriaceae</taxon>
        <taxon>Daejeonella</taxon>
    </lineage>
</organism>
<keyword evidence="2" id="KW-1133">Transmembrane helix</keyword>
<accession>A0A1G9V7P7</accession>
<dbReference type="EMBL" id="FNHH01000019">
    <property type="protein sequence ID" value="SDM68174.1"/>
    <property type="molecule type" value="Genomic_DNA"/>
</dbReference>
<feature type="transmembrane region" description="Helical" evidence="2">
    <location>
        <begin position="21"/>
        <end position="48"/>
    </location>
</feature>
<evidence type="ECO:0000313" key="3">
    <source>
        <dbReference type="EMBL" id="SDM68174.1"/>
    </source>
</evidence>
<feature type="region of interest" description="Disordered" evidence="1">
    <location>
        <begin position="59"/>
        <end position="78"/>
    </location>
</feature>
<gene>
    <name evidence="3" type="ORF">SAMN05421813_11962</name>
</gene>
<dbReference type="AlphaFoldDB" id="A0A1G9V7P7"/>
<evidence type="ECO:0000313" key="4">
    <source>
        <dbReference type="Proteomes" id="UP000199226"/>
    </source>
</evidence>
<dbReference type="STRING" id="990371.SAMN05421813_11962"/>
<protein>
    <submittedName>
        <fullName evidence="3">Uncharacterized protein</fullName>
    </submittedName>
</protein>
<keyword evidence="4" id="KW-1185">Reference proteome</keyword>
<name>A0A1G9V7P7_9SPHI</name>
<reference evidence="4" key="1">
    <citation type="submission" date="2016-10" db="EMBL/GenBank/DDBJ databases">
        <authorList>
            <person name="Varghese N."/>
            <person name="Submissions S."/>
        </authorList>
    </citation>
    <scope>NUCLEOTIDE SEQUENCE [LARGE SCALE GENOMIC DNA]</scope>
    <source>
        <strain evidence="4">DSM 24536</strain>
    </source>
</reference>
<dbReference type="Proteomes" id="UP000199226">
    <property type="component" value="Unassembled WGS sequence"/>
</dbReference>
<dbReference type="RefSeq" id="WP_090705522.1">
    <property type="nucleotide sequence ID" value="NZ_FNHH01000019.1"/>
</dbReference>
<proteinExistence type="predicted"/>
<keyword evidence="2" id="KW-0472">Membrane</keyword>
<feature type="compositionally biased region" description="Basic and acidic residues" evidence="1">
    <location>
        <begin position="68"/>
        <end position="78"/>
    </location>
</feature>